<dbReference type="Proteomes" id="UP000728185">
    <property type="component" value="Unassembled WGS sequence"/>
</dbReference>
<feature type="transmembrane region" description="Helical" evidence="2">
    <location>
        <begin position="678"/>
        <end position="696"/>
    </location>
</feature>
<feature type="region of interest" description="Disordered" evidence="1">
    <location>
        <begin position="60"/>
        <end position="92"/>
    </location>
</feature>
<feature type="compositionally biased region" description="Low complexity" evidence="1">
    <location>
        <begin position="60"/>
        <end position="73"/>
    </location>
</feature>
<evidence type="ECO:0000313" key="3">
    <source>
        <dbReference type="EMBL" id="KAA0191731.1"/>
    </source>
</evidence>
<dbReference type="EMBL" id="LUCM01006158">
    <property type="protein sequence ID" value="KAA0191731.1"/>
    <property type="molecule type" value="Genomic_DNA"/>
</dbReference>
<evidence type="ECO:0000256" key="2">
    <source>
        <dbReference type="SAM" id="Phobius"/>
    </source>
</evidence>
<feature type="compositionally biased region" description="Polar residues" evidence="1">
    <location>
        <begin position="79"/>
        <end position="92"/>
    </location>
</feature>
<reference evidence="3" key="1">
    <citation type="submission" date="2019-05" db="EMBL/GenBank/DDBJ databases">
        <title>Annotation for the trematode Fasciolopsis buski.</title>
        <authorList>
            <person name="Choi Y.-J."/>
        </authorList>
    </citation>
    <scope>NUCLEOTIDE SEQUENCE</scope>
    <source>
        <strain evidence="3">HT</strain>
        <tissue evidence="3">Whole worm</tissue>
    </source>
</reference>
<evidence type="ECO:0000313" key="4">
    <source>
        <dbReference type="Proteomes" id="UP000728185"/>
    </source>
</evidence>
<organism evidence="3 4">
    <name type="scientific">Fasciolopsis buskii</name>
    <dbReference type="NCBI Taxonomy" id="27845"/>
    <lineage>
        <taxon>Eukaryota</taxon>
        <taxon>Metazoa</taxon>
        <taxon>Spiralia</taxon>
        <taxon>Lophotrochozoa</taxon>
        <taxon>Platyhelminthes</taxon>
        <taxon>Trematoda</taxon>
        <taxon>Digenea</taxon>
        <taxon>Plagiorchiida</taxon>
        <taxon>Echinostomata</taxon>
        <taxon>Echinostomatoidea</taxon>
        <taxon>Fasciolidae</taxon>
        <taxon>Fasciolopsis</taxon>
    </lineage>
</organism>
<dbReference type="AlphaFoldDB" id="A0A8E0VJI3"/>
<proteinExistence type="predicted"/>
<name>A0A8E0VJI3_9TREM</name>
<comment type="caution">
    <text evidence="3">The sequence shown here is derived from an EMBL/GenBank/DDBJ whole genome shotgun (WGS) entry which is preliminary data.</text>
</comment>
<keyword evidence="2" id="KW-0812">Transmembrane</keyword>
<evidence type="ECO:0000256" key="1">
    <source>
        <dbReference type="SAM" id="MobiDB-lite"/>
    </source>
</evidence>
<accession>A0A8E0VJI3</accession>
<gene>
    <name evidence="3" type="ORF">FBUS_00615</name>
</gene>
<dbReference type="OrthoDB" id="6234728at2759"/>
<protein>
    <submittedName>
        <fullName evidence="3">Uncharacterized protein</fullName>
    </submittedName>
</protein>
<sequence>MDSTNGTMSYFIQSSNYFKWVKLITLINFIVYTQNRVYGLPISGTTELRNNINSLLNTFTNNNDNNNPNNNSDSDTHGTHSTPNKQNNLNSSFIRNDRILNKNSLLAESRKLERIQKLRRVRRSWSPETDLRMSLSKIREQSFPEISIPDDDFANLYTTETFPEDITSIQPDQWIFFRICTQTNEPRDYQPEGLQDFIRQRIKFYSCLNANTERPEFKKNQALVLTIQNVPAVRFDILSRKFRTFQTVIKEDYVKIWLHRAKNTILVGVRPQLAHDRFEFEFHLETYETEKSGVENSLPSAVVSHHRTRFQRVGTNLEHSTESLSLNIDGTTHSISATSLKQFTIHFVSNLMKLILKSSPAGPYLIYDPIPVDELEKNEGKSKILSNWTEPIHDTQTSTVADDQKTSKVKTGGTELQTLAPFISTDLLLGAANPDPVTVTEAMDEQAIRIAQSYVSLDHNPHDDHTVGMVSQTSQSLLIPTEPNGRTVVQVVHLNEVVQFTCQGHVTDGQLRVLYDQDIWSEQSNPELTFHSINGFEQLMRINLRAKRITWSNVTKEALKWGLRDLDALTNVKCGRQRSSRLIEHSLFSGTSEQSVEHLFFVTVSLKHFQLVQNYVHGKLVDLYEPIRNAKLDGKGDDIPALHLDRSATEGIPGARLEPEKFVGFWNLSLSSLSNAKLVLSVIVVILIVSCIILAIRNYGRVRPLLSNTPVVSQWMGFGGGDAPSQRHQKHHYPLGEYNRRVRHNQSPRPTASMTNSNAIESLDDSCQFEITRCNQLLGGESSETMSMWHCARQRKSNSESFDRRA</sequence>
<keyword evidence="2" id="KW-0472">Membrane</keyword>
<keyword evidence="2" id="KW-1133">Transmembrane helix</keyword>
<keyword evidence="4" id="KW-1185">Reference proteome</keyword>